<reference evidence="3 4" key="1">
    <citation type="submission" date="2019-09" db="EMBL/GenBank/DDBJ databases">
        <title>Complete genome sequencing of four Arcobacter species reveals a diverse suite of mobile elements.</title>
        <authorList>
            <person name="Miller W.G."/>
            <person name="Yee E."/>
            <person name="Bono J.L."/>
        </authorList>
    </citation>
    <scope>NUCLEOTIDE SEQUENCE [LARGE SCALE GENOMIC DNA]</scope>
    <source>
        <strain evidence="3 4">CCUG 56899</strain>
    </source>
</reference>
<dbReference type="EMBL" id="CP036246">
    <property type="protein sequence ID" value="QEP40939.1"/>
    <property type="molecule type" value="Genomic_DNA"/>
</dbReference>
<dbReference type="Pfam" id="PF02525">
    <property type="entry name" value="Flavodoxin_2"/>
    <property type="match status" value="1"/>
</dbReference>
<keyword evidence="1" id="KW-0560">Oxidoreductase</keyword>
<dbReference type="SUPFAM" id="SSF52218">
    <property type="entry name" value="Flavoproteins"/>
    <property type="match status" value="1"/>
</dbReference>
<dbReference type="InterPro" id="IPR003680">
    <property type="entry name" value="Flavodoxin_fold"/>
</dbReference>
<evidence type="ECO:0000259" key="2">
    <source>
        <dbReference type="Pfam" id="PF02525"/>
    </source>
</evidence>
<sequence length="177" mass="20663">MKKVLINVVHPNLDNESRVNKALLEFASKESNVTVNNLYKKYSDFKIDVKKEQKLLVENDIIIFQFPMYWLSSPALLKEWLDVVLEYDFAYGDNYILENKILSICTSTGANSKEFSQNGANKYSIEEFLKPFEATANYIKMNYEKPFVTYETFVISDEDLEVQAKNYIEHINKLKSL</sequence>
<evidence type="ECO:0000313" key="4">
    <source>
        <dbReference type="Proteomes" id="UP000322644"/>
    </source>
</evidence>
<accession>A0A5C2HDN2</accession>
<dbReference type="InterPro" id="IPR046980">
    <property type="entry name" value="KefG/KefF"/>
</dbReference>
<dbReference type="Gene3D" id="3.40.50.360">
    <property type="match status" value="1"/>
</dbReference>
<gene>
    <name evidence="3" type="ORF">APORC_1349</name>
</gene>
<feature type="domain" description="Flavodoxin-like fold" evidence="2">
    <location>
        <begin position="2"/>
        <end position="170"/>
    </location>
</feature>
<dbReference type="Proteomes" id="UP000322644">
    <property type="component" value="Chromosome"/>
</dbReference>
<dbReference type="PANTHER" id="PTHR47307:SF1">
    <property type="entry name" value="GLUTATHIONE-REGULATED POTASSIUM-EFFLUX SYSTEM ANCILLARY PROTEIN KEFG"/>
    <property type="match status" value="1"/>
</dbReference>
<name>A0A5C2HDN2_9BACT</name>
<dbReference type="RefSeq" id="WP_066246938.1">
    <property type="nucleotide sequence ID" value="NZ_CP036246.2"/>
</dbReference>
<reference evidence="3 4" key="2">
    <citation type="submission" date="2019-09" db="EMBL/GenBank/DDBJ databases">
        <title>Taxonomic note: a critical rebuttal of the proposed division of the genus Arcobacter into six genera, emended descriptions of Arcobacter anaerophilus and the genus Arcobacter, and an assessment of genus-level boundaries for Epsilonproteobacteria using in silico genomic comparator tools.</title>
        <authorList>
            <person name="On S.L.W."/>
            <person name="Miller W.G."/>
            <person name="Biggs P."/>
            <person name="Cornelius A."/>
            <person name="Vandamme P."/>
        </authorList>
    </citation>
    <scope>NUCLEOTIDE SEQUENCE [LARGE SCALE GENOMIC DNA]</scope>
    <source>
        <strain evidence="3 4">CCUG 56899</strain>
    </source>
</reference>
<protein>
    <submittedName>
        <fullName evidence="3">Flavodoxin-like fold domain-containing protein</fullName>
    </submittedName>
</protein>
<dbReference type="GO" id="GO:0003955">
    <property type="term" value="F:NAD(P)H dehydrogenase (quinone) activity"/>
    <property type="evidence" value="ECO:0007669"/>
    <property type="project" value="TreeGrafter"/>
</dbReference>
<evidence type="ECO:0000313" key="3">
    <source>
        <dbReference type="EMBL" id="QEP40939.1"/>
    </source>
</evidence>
<dbReference type="InterPro" id="IPR029039">
    <property type="entry name" value="Flavoprotein-like_sf"/>
</dbReference>
<organism evidence="3 4">
    <name type="scientific">Arcobacter porcinus</name>
    <dbReference type="NCBI Taxonomy" id="1935204"/>
    <lineage>
        <taxon>Bacteria</taxon>
        <taxon>Pseudomonadati</taxon>
        <taxon>Campylobacterota</taxon>
        <taxon>Epsilonproteobacteria</taxon>
        <taxon>Campylobacterales</taxon>
        <taxon>Arcobacteraceae</taxon>
        <taxon>Arcobacter</taxon>
    </lineage>
</organism>
<dbReference type="AlphaFoldDB" id="A0A5C2HDN2"/>
<proteinExistence type="predicted"/>
<dbReference type="GO" id="GO:0009055">
    <property type="term" value="F:electron transfer activity"/>
    <property type="evidence" value="ECO:0007669"/>
    <property type="project" value="TreeGrafter"/>
</dbReference>
<dbReference type="GO" id="GO:0010181">
    <property type="term" value="F:FMN binding"/>
    <property type="evidence" value="ECO:0007669"/>
    <property type="project" value="TreeGrafter"/>
</dbReference>
<dbReference type="PANTHER" id="PTHR47307">
    <property type="entry name" value="GLUTATHIONE-REGULATED POTASSIUM-EFFLUX SYSTEM ANCILLARY PROTEIN KEFG"/>
    <property type="match status" value="1"/>
</dbReference>
<dbReference type="KEGG" id="apoc:APORC_1349"/>
<evidence type="ECO:0000256" key="1">
    <source>
        <dbReference type="ARBA" id="ARBA00023002"/>
    </source>
</evidence>